<feature type="transmembrane region" description="Helical" evidence="8">
    <location>
        <begin position="205"/>
        <end position="224"/>
    </location>
</feature>
<comment type="caution">
    <text evidence="10">The sequence shown here is derived from an EMBL/GenBank/DDBJ whole genome shotgun (WGS) entry which is preliminary data.</text>
</comment>
<evidence type="ECO:0000259" key="9">
    <source>
        <dbReference type="Pfam" id="PF13231"/>
    </source>
</evidence>
<sequence>MNGRLKNSLWAVAFLMIILAWIFGLFIDLTGDSGLYAAISRQMVESGDWLNLKINGEPYDQKPHLFFWLAGLGIQLFGNTNFAFKLFPFLFGLSSLYSIYRLARLFFSELAGKLAALITGTSQIFFLYFLDLHTDSVLQAAVALALWQLAEYLNSKKPLNFILGFLGIGLAMLTKGPVGAILPFFFVLFFLLLNKDYRQLFHPKWLLGIILVLVIISPSLYHLGKSFGFEGIRFYFIDNNIGRVTGKVAGSSTDPFFYLYNLLWAFLPWTVLVLAALFWEIKSWFGKQSVHKFASSLLGSILVLLFVYSIARGKAPNYLMILIGPLIIIASGKMQHYSQLSSSAFIKLTLAQVVIWVLLVGLLLAVGFLFHEISWFTFILFLLTGIVILFLYLKIEKDNWCRLIYSGVIISTMLNLYLNAVVIPKLFSYQGNRQALDLFESDNSQQNRLYNYALEEYELFFNAKDSVRNIATWKQLYEAMEKTGTWIYTNEIKCNEILNMGFQIDTVYQIKHRGMNHISWQFVNPDTRNYSLEPNYLIKTKTGQNKIILK</sequence>
<dbReference type="OrthoDB" id="8353433at2"/>
<dbReference type="EMBL" id="QWET01000001">
    <property type="protein sequence ID" value="RIH66883.1"/>
    <property type="molecule type" value="Genomic_DNA"/>
</dbReference>
<feature type="transmembrane region" description="Helical" evidence="8">
    <location>
        <begin position="344"/>
        <end position="369"/>
    </location>
</feature>
<dbReference type="InterPro" id="IPR050297">
    <property type="entry name" value="LipidA_mod_glycosyltrf_83"/>
</dbReference>
<feature type="transmembrane region" description="Helical" evidence="8">
    <location>
        <begin position="400"/>
        <end position="418"/>
    </location>
</feature>
<feature type="domain" description="Glycosyltransferase RgtA/B/C/D-like" evidence="9">
    <location>
        <begin position="62"/>
        <end position="222"/>
    </location>
</feature>
<keyword evidence="7 8" id="KW-0472">Membrane</keyword>
<evidence type="ECO:0000256" key="5">
    <source>
        <dbReference type="ARBA" id="ARBA00022692"/>
    </source>
</evidence>
<feature type="transmembrane region" description="Helical" evidence="8">
    <location>
        <begin position="161"/>
        <end position="193"/>
    </location>
</feature>
<reference evidence="10 11" key="1">
    <citation type="journal article" date="2015" name="Int. J. Syst. Evol. Microbiol.">
        <title>Mariniphaga sediminis sp. nov., isolated from coastal sediment.</title>
        <authorList>
            <person name="Wang F.Q."/>
            <person name="Shen Q.Y."/>
            <person name="Chen G.J."/>
            <person name="Du Z.J."/>
        </authorList>
    </citation>
    <scope>NUCLEOTIDE SEQUENCE [LARGE SCALE GENOMIC DNA]</scope>
    <source>
        <strain evidence="10 11">SY21</strain>
    </source>
</reference>
<gene>
    <name evidence="10" type="ORF">D1164_00150</name>
</gene>
<protein>
    <submittedName>
        <fullName evidence="10">Glycosyltransferase family 39 protein</fullName>
    </submittedName>
</protein>
<organism evidence="10 11">
    <name type="scientific">Mariniphaga sediminis</name>
    <dbReference type="NCBI Taxonomy" id="1628158"/>
    <lineage>
        <taxon>Bacteria</taxon>
        <taxon>Pseudomonadati</taxon>
        <taxon>Bacteroidota</taxon>
        <taxon>Bacteroidia</taxon>
        <taxon>Marinilabiliales</taxon>
        <taxon>Prolixibacteraceae</taxon>
        <taxon>Mariniphaga</taxon>
    </lineage>
</organism>
<dbReference type="AlphaFoldDB" id="A0A399D678"/>
<keyword evidence="5 8" id="KW-0812">Transmembrane</keyword>
<name>A0A399D678_9BACT</name>
<evidence type="ECO:0000256" key="2">
    <source>
        <dbReference type="ARBA" id="ARBA00022475"/>
    </source>
</evidence>
<proteinExistence type="predicted"/>
<dbReference type="RefSeq" id="WP_119347909.1">
    <property type="nucleotide sequence ID" value="NZ_QWET01000001.1"/>
</dbReference>
<dbReference type="Proteomes" id="UP000266441">
    <property type="component" value="Unassembled WGS sequence"/>
</dbReference>
<keyword evidence="11" id="KW-1185">Reference proteome</keyword>
<evidence type="ECO:0000256" key="4">
    <source>
        <dbReference type="ARBA" id="ARBA00022679"/>
    </source>
</evidence>
<accession>A0A399D678</accession>
<dbReference type="PANTHER" id="PTHR33908:SF3">
    <property type="entry name" value="UNDECAPRENYL PHOSPHATE-ALPHA-4-AMINO-4-DEOXY-L-ARABINOSE ARABINOSYL TRANSFERASE"/>
    <property type="match status" value="1"/>
</dbReference>
<evidence type="ECO:0000313" key="10">
    <source>
        <dbReference type="EMBL" id="RIH66883.1"/>
    </source>
</evidence>
<dbReference type="GO" id="GO:0005886">
    <property type="term" value="C:plasma membrane"/>
    <property type="evidence" value="ECO:0007669"/>
    <property type="project" value="UniProtKB-SubCell"/>
</dbReference>
<dbReference type="GO" id="GO:0016763">
    <property type="term" value="F:pentosyltransferase activity"/>
    <property type="evidence" value="ECO:0007669"/>
    <property type="project" value="TreeGrafter"/>
</dbReference>
<keyword evidence="4 10" id="KW-0808">Transferase</keyword>
<evidence type="ECO:0000256" key="8">
    <source>
        <dbReference type="SAM" id="Phobius"/>
    </source>
</evidence>
<evidence type="ECO:0000313" key="11">
    <source>
        <dbReference type="Proteomes" id="UP000266441"/>
    </source>
</evidence>
<evidence type="ECO:0000256" key="3">
    <source>
        <dbReference type="ARBA" id="ARBA00022676"/>
    </source>
</evidence>
<feature type="transmembrane region" description="Helical" evidence="8">
    <location>
        <begin position="317"/>
        <end position="332"/>
    </location>
</feature>
<dbReference type="InterPro" id="IPR038731">
    <property type="entry name" value="RgtA/B/C-like"/>
</dbReference>
<feature type="transmembrane region" description="Helical" evidence="8">
    <location>
        <begin position="110"/>
        <end position="130"/>
    </location>
</feature>
<feature type="transmembrane region" description="Helical" evidence="8">
    <location>
        <begin position="375"/>
        <end position="393"/>
    </location>
</feature>
<keyword evidence="2" id="KW-1003">Cell membrane</keyword>
<keyword evidence="3" id="KW-0328">Glycosyltransferase</keyword>
<dbReference type="GO" id="GO:0009103">
    <property type="term" value="P:lipopolysaccharide biosynthetic process"/>
    <property type="evidence" value="ECO:0007669"/>
    <property type="project" value="UniProtKB-ARBA"/>
</dbReference>
<feature type="transmembrane region" description="Helical" evidence="8">
    <location>
        <begin position="7"/>
        <end position="27"/>
    </location>
</feature>
<evidence type="ECO:0000256" key="6">
    <source>
        <dbReference type="ARBA" id="ARBA00022989"/>
    </source>
</evidence>
<evidence type="ECO:0000256" key="1">
    <source>
        <dbReference type="ARBA" id="ARBA00004651"/>
    </source>
</evidence>
<dbReference type="GO" id="GO:0010041">
    <property type="term" value="P:response to iron(III) ion"/>
    <property type="evidence" value="ECO:0007669"/>
    <property type="project" value="TreeGrafter"/>
</dbReference>
<evidence type="ECO:0000256" key="7">
    <source>
        <dbReference type="ARBA" id="ARBA00023136"/>
    </source>
</evidence>
<keyword evidence="6 8" id="KW-1133">Transmembrane helix</keyword>
<dbReference type="Pfam" id="PF13231">
    <property type="entry name" value="PMT_2"/>
    <property type="match status" value="1"/>
</dbReference>
<feature type="transmembrane region" description="Helical" evidence="8">
    <location>
        <begin position="82"/>
        <end position="103"/>
    </location>
</feature>
<feature type="transmembrane region" description="Helical" evidence="8">
    <location>
        <begin position="257"/>
        <end position="281"/>
    </location>
</feature>
<feature type="transmembrane region" description="Helical" evidence="8">
    <location>
        <begin position="293"/>
        <end position="311"/>
    </location>
</feature>
<comment type="subcellular location">
    <subcellularLocation>
        <location evidence="1">Cell membrane</location>
        <topology evidence="1">Multi-pass membrane protein</topology>
    </subcellularLocation>
</comment>
<dbReference type="PANTHER" id="PTHR33908">
    <property type="entry name" value="MANNOSYLTRANSFERASE YKCB-RELATED"/>
    <property type="match status" value="1"/>
</dbReference>